<dbReference type="Pfam" id="PF13432">
    <property type="entry name" value="TPR_16"/>
    <property type="match status" value="1"/>
</dbReference>
<dbReference type="GO" id="GO:0000030">
    <property type="term" value="F:mannosyltransferase activity"/>
    <property type="evidence" value="ECO:0007669"/>
    <property type="project" value="TreeGrafter"/>
</dbReference>
<dbReference type="Pfam" id="PF13414">
    <property type="entry name" value="TPR_11"/>
    <property type="match status" value="1"/>
</dbReference>
<dbReference type="Proteomes" id="UP000011724">
    <property type="component" value="Chromosome"/>
</dbReference>
<protein>
    <submittedName>
        <fullName evidence="2">TPR repeat-containing protein</fullName>
    </submittedName>
</protein>
<evidence type="ECO:0000313" key="2">
    <source>
        <dbReference type="EMBL" id="CCH50035.1"/>
    </source>
</evidence>
<name>M1WMX2_PSEP2</name>
<dbReference type="BioCyc" id="DPIE1322246:BN4_RS17320-MONOMER"/>
<reference evidence="3" key="2">
    <citation type="journal article" date="2013" name="Stand. Genomic Sci.">
        <title>Complete genome sequence of Desulfocapsa sulfexigens, a marine deltaproteobacterium specialized in disproportionating inorganic sulfur compounds.</title>
        <authorList>
            <person name="Finster K.W."/>
            <person name="Kjeldsen K.U."/>
            <person name="Kube M."/>
            <person name="Reinhardt R."/>
            <person name="Mussmann M."/>
            <person name="Amann R."/>
            <person name="Schreiber L."/>
        </authorList>
    </citation>
    <scope>NUCLEOTIDE SEQUENCE [LARGE SCALE GENOMIC DNA]</scope>
    <source>
        <strain evidence="3">DSM 10523 / SB164P1</strain>
    </source>
</reference>
<dbReference type="GO" id="GO:0035269">
    <property type="term" value="P:protein O-linked glycosylation via mannose"/>
    <property type="evidence" value="ECO:0007669"/>
    <property type="project" value="TreeGrafter"/>
</dbReference>
<gene>
    <name evidence="2" type="ordered locus">BN4_12802</name>
</gene>
<dbReference type="PROSITE" id="PS50005">
    <property type="entry name" value="TPR"/>
    <property type="match status" value="1"/>
</dbReference>
<organism evidence="2 3">
    <name type="scientific">Pseudodesulfovibrio piezophilus (strain DSM 21447 / JCM 15486 / C1TLV30)</name>
    <name type="common">Desulfovibrio piezophilus</name>
    <dbReference type="NCBI Taxonomy" id="1322246"/>
    <lineage>
        <taxon>Bacteria</taxon>
        <taxon>Pseudomonadati</taxon>
        <taxon>Thermodesulfobacteriota</taxon>
        <taxon>Desulfovibrionia</taxon>
        <taxon>Desulfovibrionales</taxon>
        <taxon>Desulfovibrionaceae</taxon>
    </lineage>
</organism>
<dbReference type="PATRIC" id="fig|879567.3.peg.3009"/>
<feature type="repeat" description="TPR" evidence="1">
    <location>
        <begin position="227"/>
        <end position="260"/>
    </location>
</feature>
<accession>M1WMX2</accession>
<evidence type="ECO:0000313" key="3">
    <source>
        <dbReference type="Proteomes" id="UP000011724"/>
    </source>
</evidence>
<dbReference type="AlphaFoldDB" id="M1WMX2"/>
<dbReference type="InterPro" id="IPR019734">
    <property type="entry name" value="TPR_rpt"/>
</dbReference>
<keyword evidence="1" id="KW-0802">TPR repeat</keyword>
<dbReference type="InterPro" id="IPR011990">
    <property type="entry name" value="TPR-like_helical_dom_sf"/>
</dbReference>
<dbReference type="EMBL" id="FO203427">
    <property type="protein sequence ID" value="CCH50035.1"/>
    <property type="molecule type" value="Genomic_DNA"/>
</dbReference>
<dbReference type="PANTHER" id="PTHR44395">
    <property type="match status" value="1"/>
</dbReference>
<dbReference type="eggNOG" id="COG0457">
    <property type="taxonomic scope" value="Bacteria"/>
</dbReference>
<dbReference type="STRING" id="1322246.BN4_12802"/>
<dbReference type="PANTHER" id="PTHR44395:SF1">
    <property type="entry name" value="PROTEIN O-MANNOSYL-TRANSFERASE TMTC3"/>
    <property type="match status" value="1"/>
</dbReference>
<dbReference type="SMART" id="SM00028">
    <property type="entry name" value="TPR"/>
    <property type="match status" value="4"/>
</dbReference>
<sequence length="365" mass="41475">MTRCLRATCIQYKNFDYGEGACFYEIDLIFVPMNLPWEVLRKSMEDARIHTSADSRVESSEGCSGLDNPDEQLRCVFSSTTEIRIGTGTTAKKQISKLLWYVNQCGLDEYGIRKINPNFVPVGEEDLIDQEKLLTDYTPEVEIHNARVMPAMRALKKTIAKGDKHRENGEPLSAEMEYTRALDVDETNVRAIFGLGLVYLDRKDKDKSRGVFEQLVSLQGAFHENHKHLFNEFGIALRKNGLYDESVQYYTRAVELTKNDENLYYNLARAFYEKGDWEYCFTFASKALDINAYHEHAIAMCRFMMTLAGNENLRTKYDKPPVPADLVAQASARLGIDASDEHAMVEIDPDGFGTELVSGDTTSEK</sequence>
<reference evidence="2 3" key="1">
    <citation type="journal article" date="2013" name="PLoS ONE">
        <title>The first genomic and proteomic characterization of a deep-sea sulfate reducer: insights into the piezophilic lifestyle of Desulfovibrio piezophilus.</title>
        <authorList>
            <person name="Pradel N."/>
            <person name="Ji B."/>
            <person name="Gimenez G."/>
            <person name="Talla E."/>
            <person name="Lenoble P."/>
            <person name="Garel M."/>
            <person name="Tamburini C."/>
            <person name="Fourquet P."/>
            <person name="Lebrun R."/>
            <person name="Bertin P."/>
            <person name="Denis Y."/>
            <person name="Pophillat M."/>
            <person name="Barbe V."/>
            <person name="Ollivier B."/>
            <person name="Dolla A."/>
        </authorList>
    </citation>
    <scope>NUCLEOTIDE SEQUENCE [LARGE SCALE GENOMIC DNA]</scope>
    <source>
        <strain evidence="3">DSM 10523 / SB164P1</strain>
    </source>
</reference>
<dbReference type="KEGG" id="dpi:BN4_12802"/>
<dbReference type="HOGENOM" id="CLU_069326_0_0_7"/>
<keyword evidence="3" id="KW-1185">Reference proteome</keyword>
<evidence type="ECO:0000256" key="1">
    <source>
        <dbReference type="PROSITE-ProRule" id="PRU00339"/>
    </source>
</evidence>
<dbReference type="SUPFAM" id="SSF48452">
    <property type="entry name" value="TPR-like"/>
    <property type="match status" value="1"/>
</dbReference>
<dbReference type="Gene3D" id="1.25.40.10">
    <property type="entry name" value="Tetratricopeptide repeat domain"/>
    <property type="match status" value="1"/>
</dbReference>
<proteinExistence type="predicted"/>